<dbReference type="CDD" id="cd01133">
    <property type="entry name" value="F1-ATPase_beta_CD"/>
    <property type="match status" value="1"/>
</dbReference>
<dbReference type="FunFam" id="2.60.40.1180:FF:000003">
    <property type="entry name" value="1,4-alpha-glucan-branching enzyme, chloroplastic/amyloplastic"/>
    <property type="match status" value="1"/>
</dbReference>
<dbReference type="NCBIfam" id="TIGR01039">
    <property type="entry name" value="atpD"/>
    <property type="match status" value="1"/>
</dbReference>
<evidence type="ECO:0000256" key="13">
    <source>
        <dbReference type="ARBA" id="ARBA00023065"/>
    </source>
</evidence>
<keyword evidence="7" id="KW-0808">Transferase</keyword>
<dbReference type="CDD" id="cd02854">
    <property type="entry name" value="E_set_GBE_euk_N"/>
    <property type="match status" value="1"/>
</dbReference>
<dbReference type="GO" id="GO:0005524">
    <property type="term" value="F:ATP binding"/>
    <property type="evidence" value="ECO:0007669"/>
    <property type="project" value="UniProtKB-KW"/>
</dbReference>
<dbReference type="CDD" id="cd18115">
    <property type="entry name" value="ATP-synt_F1_beta_N"/>
    <property type="match status" value="1"/>
</dbReference>
<dbReference type="CDD" id="cd11321">
    <property type="entry name" value="AmyAc_bac_euk_BE"/>
    <property type="match status" value="1"/>
</dbReference>
<dbReference type="Gene3D" id="2.60.40.10">
    <property type="entry name" value="Immunoglobulins"/>
    <property type="match status" value="1"/>
</dbReference>
<evidence type="ECO:0000259" key="21">
    <source>
        <dbReference type="SMART" id="SM00642"/>
    </source>
</evidence>
<organism evidence="22 23">
    <name type="scientific">Pleomassaria siparia CBS 279.74</name>
    <dbReference type="NCBI Taxonomy" id="1314801"/>
    <lineage>
        <taxon>Eukaryota</taxon>
        <taxon>Fungi</taxon>
        <taxon>Dikarya</taxon>
        <taxon>Ascomycota</taxon>
        <taxon>Pezizomycotina</taxon>
        <taxon>Dothideomycetes</taxon>
        <taxon>Pleosporomycetidae</taxon>
        <taxon>Pleosporales</taxon>
        <taxon>Pleomassariaceae</taxon>
        <taxon>Pleomassaria</taxon>
    </lineage>
</organism>
<evidence type="ECO:0000259" key="20">
    <source>
        <dbReference type="SMART" id="SM00382"/>
    </source>
</evidence>
<protein>
    <recommendedName>
        <fullName evidence="18">ATP synthase subunit beta</fullName>
        <ecNumber evidence="18">7.1.2.2</ecNumber>
    </recommendedName>
</protein>
<dbReference type="Gene3D" id="2.40.10.170">
    <property type="match status" value="1"/>
</dbReference>
<dbReference type="Gene3D" id="3.20.20.80">
    <property type="entry name" value="Glycosidases"/>
    <property type="match status" value="1"/>
</dbReference>
<name>A0A6G1KDF4_9PLEO</name>
<evidence type="ECO:0000256" key="4">
    <source>
        <dbReference type="ARBA" id="ARBA00008936"/>
    </source>
</evidence>
<dbReference type="AlphaFoldDB" id="A0A6G1KDF4"/>
<gene>
    <name evidence="22" type="ORF">K504DRAFT_475793</name>
</gene>
<comment type="function">
    <text evidence="18">Produces ATP from ADP in the presence of a proton gradient across the membrane.</text>
</comment>
<accession>A0A6G1KDF4</accession>
<evidence type="ECO:0000256" key="10">
    <source>
        <dbReference type="ARBA" id="ARBA00022840"/>
    </source>
</evidence>
<dbReference type="PROSITE" id="PS00152">
    <property type="entry name" value="ATPASE_ALPHA_BETA"/>
    <property type="match status" value="1"/>
</dbReference>
<dbReference type="SMART" id="SM00642">
    <property type="entry name" value="Aamy"/>
    <property type="match status" value="1"/>
</dbReference>
<dbReference type="Pfam" id="PF22919">
    <property type="entry name" value="ATP-synt_VA_C"/>
    <property type="match status" value="1"/>
</dbReference>
<dbReference type="FunFam" id="1.10.1140.10:FF:000001">
    <property type="entry name" value="ATP synthase subunit beta"/>
    <property type="match status" value="1"/>
</dbReference>
<dbReference type="InterPro" id="IPR004100">
    <property type="entry name" value="ATPase_F1/V1/A1_a/bsu_N"/>
</dbReference>
<dbReference type="Gene3D" id="1.10.1140.10">
    <property type="entry name" value="Bovine Mitochondrial F1-atpase, Atp Synthase Beta Chain, Chain D, domain 3"/>
    <property type="match status" value="1"/>
</dbReference>
<keyword evidence="12" id="KW-0320">Glycogen biosynthesis</keyword>
<feature type="domain" description="Glycosyl hydrolase family 13 catalytic" evidence="21">
    <location>
        <begin position="167"/>
        <end position="524"/>
    </location>
</feature>
<comment type="subcellular location">
    <subcellularLocation>
        <location evidence="2">Membrane</location>
    </subcellularLocation>
</comment>
<dbReference type="SUPFAM" id="SSF51011">
    <property type="entry name" value="Glycosyl hydrolase domain"/>
    <property type="match status" value="1"/>
</dbReference>
<comment type="subunit">
    <text evidence="18">F-type ATPases have 2 components, CF(1) - the catalytic core - and CF(0) - the membrane proton channel. CF(1) and CF(0) have multiple subunits.</text>
</comment>
<sequence>MELNNASENSIGEQPAGKVANDGTGIVELDPYLEPFKGALRSRYTKAQQWMKTINDTEGGIEKFSRGYEKLGFNVKDNGDVIYREWASNALRAYLIGDFNNWDREATPMTKDTFGVWEVTVPAKDGKPAIPHDSKIKISLVTPNSGVRQERIPAWITRVTQDLSLSPVYDARFWNPPKEQKYVFKNKRPPKPKSARIYEAHVGISSPEPKVATYKEFTRDVLPRIKHLGYNVIQLMAIMEHAYYASFGYQINSFFAASSRYGFPDDLKELIDTAHGMGITVLLDVVHSHASKNVLDGLNEFDGSDHLYFHEGAKGRHELWDSRVFNYGHHEVLRFLLSNLRFWMDEYNFDGFRFDGVTSMLYTHHGIGTGFSGGYHEYFGSGVDEEGVVYLMLANEMLHTLYPEVITIAEDVSGMPGLCVSLSLGGIGFDYRLAMAVPDLYIKWLKEKEDVDWDMGNLTFVLTNRRHGEKTIAYAESHDQALVGDKSLLMWLVDAQVYTNMSVLTELTPVIDRGLSLHKLIRLITHGLGGEGYLNFEGNEFGHPEWLDFPREGNQNSFNYARRQFNLADDRLLRYRFLNEFDSKMQWTEEKYGWLHSPQAYVSLKHEVDKVIVFERAGLLWIFNFHPQTSFTDYRVGVEQEGTYRIVISSDNKDFGGHGNVDETTRFFTTPFAWNERKNFLQVYIPCRTGIVLALESTFHWCRRRWYVVVLEIANLKFDSEQLPPILNALTTENNGQKLVLEVAQHLGESVVRCIAMDGTEGLVRGAKATDTGNPIMIPVGPGTLGRIMNVTGDPIDERGPIKAAKYSPIHADPPEFVEQSTSAEVLVTGIKVVDLLAPYARGGKIGLFGGAGVGKTVFIQELINNIAKAHGGFSVFTGVGERTREGNDLYHEMQETSVIQLDGESKVALVFGQMNEPPGARARVALTGLTVAEYFRDIEGQDVLLFIDNIFRFTQAGSEVSALLGRIPSAVGYQPTLAVDMGLMQERITTTQKGSITSVQAVYVPADDLTDPAPATTFAHLDATTVLSRGISELGIYPAVDPLDSRSRMLDPRVVGQDHYDTATKVQQMLQEYKSLQDIIAILGMDELSEADKLTVERARKLQRFLSQPFTVAHVFTGIEGALVDLKDTIRSFKAIMNGEGDDLPEGAFYMVGDFESARAKGEKILAELESS</sequence>
<evidence type="ECO:0000256" key="1">
    <source>
        <dbReference type="ARBA" id="ARBA00000826"/>
    </source>
</evidence>
<dbReference type="InterPro" id="IPR006048">
    <property type="entry name" value="A-amylase/branching_C"/>
</dbReference>
<comment type="catalytic activity">
    <reaction evidence="1">
        <text>Transfers a segment of a (1-&gt;4)-alpha-D-glucan chain to a primary hydroxy group in a similar glucan chain.</text>
        <dbReference type="EC" id="2.4.1.18"/>
    </reaction>
</comment>
<dbReference type="Pfam" id="PF02874">
    <property type="entry name" value="ATP-synt_ab_N"/>
    <property type="match status" value="1"/>
</dbReference>
<evidence type="ECO:0000256" key="17">
    <source>
        <dbReference type="ARBA" id="ARBA00049618"/>
    </source>
</evidence>
<evidence type="ECO:0000256" key="19">
    <source>
        <dbReference type="SAM" id="MobiDB-lite"/>
    </source>
</evidence>
<dbReference type="OrthoDB" id="196493at2759"/>
<evidence type="ECO:0000256" key="6">
    <source>
        <dbReference type="ARBA" id="ARBA00022448"/>
    </source>
</evidence>
<dbReference type="SUPFAM" id="SSF50615">
    <property type="entry name" value="N-terminal domain of alpha and beta subunits of F1 ATP synthase"/>
    <property type="match status" value="1"/>
</dbReference>
<dbReference type="InterPro" id="IPR027417">
    <property type="entry name" value="P-loop_NTPase"/>
</dbReference>
<dbReference type="Pfam" id="PF00128">
    <property type="entry name" value="Alpha-amylase"/>
    <property type="match status" value="1"/>
</dbReference>
<dbReference type="SMART" id="SM00382">
    <property type="entry name" value="AAA"/>
    <property type="match status" value="1"/>
</dbReference>
<dbReference type="Pfam" id="PF00006">
    <property type="entry name" value="ATP-synt_ab"/>
    <property type="match status" value="1"/>
</dbReference>
<comment type="pathway">
    <text evidence="3">Glycan biosynthesis; glycogen biosynthesis.</text>
</comment>
<feature type="compositionally biased region" description="Polar residues" evidence="19">
    <location>
        <begin position="1"/>
        <end position="12"/>
    </location>
</feature>
<dbReference type="InterPro" id="IPR013780">
    <property type="entry name" value="Glyco_hydro_b"/>
</dbReference>
<dbReference type="GO" id="GO:0045259">
    <property type="term" value="C:proton-transporting ATP synthase complex"/>
    <property type="evidence" value="ECO:0007669"/>
    <property type="project" value="UniProtKB-KW"/>
</dbReference>
<dbReference type="UniPathway" id="UPA00164"/>
<dbReference type="SUPFAM" id="SSF47917">
    <property type="entry name" value="C-terminal domain of alpha and beta subunits of F1 ATP synthase"/>
    <property type="match status" value="1"/>
</dbReference>
<dbReference type="InterPro" id="IPR036121">
    <property type="entry name" value="ATPase_F1/V1/A1_a/bsu_N_sf"/>
</dbReference>
<dbReference type="Gene3D" id="2.60.40.1180">
    <property type="entry name" value="Golgi alpha-mannosidase II"/>
    <property type="match status" value="1"/>
</dbReference>
<dbReference type="GO" id="GO:0043169">
    <property type="term" value="F:cation binding"/>
    <property type="evidence" value="ECO:0007669"/>
    <property type="project" value="InterPro"/>
</dbReference>
<dbReference type="EMBL" id="MU005768">
    <property type="protein sequence ID" value="KAF2710879.1"/>
    <property type="molecule type" value="Genomic_DNA"/>
</dbReference>
<evidence type="ECO:0000256" key="7">
    <source>
        <dbReference type="ARBA" id="ARBA00022679"/>
    </source>
</evidence>
<evidence type="ECO:0000256" key="14">
    <source>
        <dbReference type="ARBA" id="ARBA00023136"/>
    </source>
</evidence>
<keyword evidence="13" id="KW-0406">Ion transport</keyword>
<dbReference type="Pfam" id="PF02806">
    <property type="entry name" value="Alpha-amylase_C"/>
    <property type="match status" value="1"/>
</dbReference>
<evidence type="ECO:0000256" key="18">
    <source>
        <dbReference type="RuleBase" id="RU003553"/>
    </source>
</evidence>
<keyword evidence="16 18" id="KW-0066">ATP synthesis</keyword>
<feature type="region of interest" description="Disordered" evidence="19">
    <location>
        <begin position="1"/>
        <end position="20"/>
    </location>
</feature>
<dbReference type="Proteomes" id="UP000799428">
    <property type="component" value="Unassembled WGS sequence"/>
</dbReference>
<keyword evidence="10 18" id="KW-0067">ATP-binding</keyword>
<evidence type="ECO:0000256" key="8">
    <source>
        <dbReference type="ARBA" id="ARBA00022741"/>
    </source>
</evidence>
<evidence type="ECO:0000256" key="11">
    <source>
        <dbReference type="ARBA" id="ARBA00022967"/>
    </source>
</evidence>
<keyword evidence="6" id="KW-0813">Transport</keyword>
<dbReference type="FunFam" id="3.20.20.80:FF:000001">
    <property type="entry name" value="1,4-alpha-glucan branching enzyme"/>
    <property type="match status" value="1"/>
</dbReference>
<dbReference type="PANTHER" id="PTHR43651">
    <property type="entry name" value="1,4-ALPHA-GLUCAN-BRANCHING ENZYME"/>
    <property type="match status" value="1"/>
</dbReference>
<dbReference type="InterPro" id="IPR014756">
    <property type="entry name" value="Ig_E-set"/>
</dbReference>
<dbReference type="HAMAP" id="MF_01347">
    <property type="entry name" value="ATP_synth_beta_bact"/>
    <property type="match status" value="1"/>
</dbReference>
<comment type="catalytic activity">
    <reaction evidence="18">
        <text>ATP + H2O + 4 H(+)(in) = ADP + phosphate + 5 H(+)(out)</text>
        <dbReference type="Rhea" id="RHEA:57720"/>
        <dbReference type="ChEBI" id="CHEBI:15377"/>
        <dbReference type="ChEBI" id="CHEBI:15378"/>
        <dbReference type="ChEBI" id="CHEBI:30616"/>
        <dbReference type="ChEBI" id="CHEBI:43474"/>
        <dbReference type="ChEBI" id="CHEBI:456216"/>
        <dbReference type="EC" id="7.1.2.2"/>
    </reaction>
</comment>
<dbReference type="InterPro" id="IPR055190">
    <property type="entry name" value="ATP-synt_VA_C"/>
</dbReference>
<evidence type="ECO:0000256" key="3">
    <source>
        <dbReference type="ARBA" id="ARBA00004964"/>
    </source>
</evidence>
<dbReference type="InterPro" id="IPR004193">
    <property type="entry name" value="Glyco_hydro_13_N"/>
</dbReference>
<keyword evidence="9" id="KW-0375">Hydrogen ion transport</keyword>
<dbReference type="GO" id="GO:0005978">
    <property type="term" value="P:glycogen biosynthetic process"/>
    <property type="evidence" value="ECO:0007669"/>
    <property type="project" value="UniProtKB-UniPathway"/>
</dbReference>
<keyword evidence="14" id="KW-0472">Membrane</keyword>
<evidence type="ECO:0000256" key="9">
    <source>
        <dbReference type="ARBA" id="ARBA00022781"/>
    </source>
</evidence>
<keyword evidence="22" id="KW-0378">Hydrolase</keyword>
<reference evidence="22" key="1">
    <citation type="journal article" date="2020" name="Stud. Mycol.">
        <title>101 Dothideomycetes genomes: a test case for predicting lifestyles and emergence of pathogens.</title>
        <authorList>
            <person name="Haridas S."/>
            <person name="Albert R."/>
            <person name="Binder M."/>
            <person name="Bloem J."/>
            <person name="Labutti K."/>
            <person name="Salamov A."/>
            <person name="Andreopoulos B."/>
            <person name="Baker S."/>
            <person name="Barry K."/>
            <person name="Bills G."/>
            <person name="Bluhm B."/>
            <person name="Cannon C."/>
            <person name="Castanera R."/>
            <person name="Culley D."/>
            <person name="Daum C."/>
            <person name="Ezra D."/>
            <person name="Gonzalez J."/>
            <person name="Henrissat B."/>
            <person name="Kuo A."/>
            <person name="Liang C."/>
            <person name="Lipzen A."/>
            <person name="Lutzoni F."/>
            <person name="Magnuson J."/>
            <person name="Mondo S."/>
            <person name="Nolan M."/>
            <person name="Ohm R."/>
            <person name="Pangilinan J."/>
            <person name="Park H.-J."/>
            <person name="Ramirez L."/>
            <person name="Alfaro M."/>
            <person name="Sun H."/>
            <person name="Tritt A."/>
            <person name="Yoshinaga Y."/>
            <person name="Zwiers L.-H."/>
            <person name="Turgeon B."/>
            <person name="Goodwin S."/>
            <person name="Spatafora J."/>
            <person name="Crous P."/>
            <person name="Grigoriev I."/>
        </authorList>
    </citation>
    <scope>NUCLEOTIDE SEQUENCE</scope>
    <source>
        <strain evidence="22">CBS 279.74</strain>
    </source>
</reference>
<dbReference type="Pfam" id="PF02922">
    <property type="entry name" value="CBM_48"/>
    <property type="match status" value="1"/>
</dbReference>
<dbReference type="InterPro" id="IPR005722">
    <property type="entry name" value="ATP_synth_F1_bsu"/>
</dbReference>
<evidence type="ECO:0000256" key="16">
    <source>
        <dbReference type="ARBA" id="ARBA00023310"/>
    </source>
</evidence>
<keyword evidence="23" id="KW-1185">Reference proteome</keyword>
<evidence type="ECO:0000313" key="22">
    <source>
        <dbReference type="EMBL" id="KAF2710879.1"/>
    </source>
</evidence>
<dbReference type="InterPro" id="IPR006047">
    <property type="entry name" value="GH13_cat_dom"/>
</dbReference>
<feature type="domain" description="AAA+ ATPase" evidence="20">
    <location>
        <begin position="842"/>
        <end position="1025"/>
    </location>
</feature>
<dbReference type="GO" id="GO:0003844">
    <property type="term" value="F:1,4-alpha-glucan branching enzyme activity"/>
    <property type="evidence" value="ECO:0007669"/>
    <property type="project" value="UniProtKB-EC"/>
</dbReference>
<dbReference type="FunFam" id="3.40.50.300:FF:000026">
    <property type="entry name" value="ATP synthase subunit beta"/>
    <property type="match status" value="1"/>
</dbReference>
<dbReference type="CDD" id="cd18110">
    <property type="entry name" value="ATP-synt_F1_beta_C"/>
    <property type="match status" value="1"/>
</dbReference>
<dbReference type="InterPro" id="IPR024034">
    <property type="entry name" value="ATPase_F1/V1_b/a_C"/>
</dbReference>
<dbReference type="GO" id="GO:0004553">
    <property type="term" value="F:hydrolase activity, hydrolyzing O-glycosyl compounds"/>
    <property type="evidence" value="ECO:0007669"/>
    <property type="project" value="InterPro"/>
</dbReference>
<proteinExistence type="inferred from homology"/>
<dbReference type="EC" id="7.1.2.2" evidence="18"/>
<dbReference type="PANTHER" id="PTHR43651:SF3">
    <property type="entry name" value="1,4-ALPHA-GLUCAN-BRANCHING ENZYME"/>
    <property type="match status" value="1"/>
</dbReference>
<comment type="function">
    <text evidence="17">Glycogen-branching enzyme participates in the glycogen biosynthetic process along with glycogenin and glycogen synthase. Generates alpha-1,6-glucosidic branches from alpha-1,4-linked glucose chains, to increase solubility of the glycogen polymer.</text>
</comment>
<dbReference type="InterPro" id="IPR017853">
    <property type="entry name" value="GH"/>
</dbReference>
<dbReference type="InterPro" id="IPR000194">
    <property type="entry name" value="ATPase_F1/V1/A1_a/bsu_nucl-bd"/>
</dbReference>
<dbReference type="SUPFAM" id="SSF81296">
    <property type="entry name" value="E set domains"/>
    <property type="match status" value="1"/>
</dbReference>
<comment type="similarity">
    <text evidence="5">Belongs to the glycosyl hydrolase 13 family. GlgB subfamily.</text>
</comment>
<dbReference type="Gene3D" id="3.40.50.300">
    <property type="entry name" value="P-loop containing nucleotide triphosphate hydrolases"/>
    <property type="match status" value="1"/>
</dbReference>
<dbReference type="GO" id="GO:0046933">
    <property type="term" value="F:proton-transporting ATP synthase activity, rotational mechanism"/>
    <property type="evidence" value="ECO:0007669"/>
    <property type="project" value="InterPro"/>
</dbReference>
<dbReference type="InterPro" id="IPR003593">
    <property type="entry name" value="AAA+_ATPase"/>
</dbReference>
<evidence type="ECO:0000256" key="5">
    <source>
        <dbReference type="ARBA" id="ARBA00009000"/>
    </source>
</evidence>
<evidence type="ECO:0000313" key="23">
    <source>
        <dbReference type="Proteomes" id="UP000799428"/>
    </source>
</evidence>
<dbReference type="InterPro" id="IPR020003">
    <property type="entry name" value="ATPase_a/bsu_AS"/>
</dbReference>
<comment type="similarity">
    <text evidence="4">Belongs to the ATPase alpha/beta chains family.</text>
</comment>
<evidence type="ECO:0000256" key="12">
    <source>
        <dbReference type="ARBA" id="ARBA00023056"/>
    </source>
</evidence>
<dbReference type="GO" id="GO:0005743">
    <property type="term" value="C:mitochondrial inner membrane"/>
    <property type="evidence" value="ECO:0007669"/>
    <property type="project" value="UniProtKB-ARBA"/>
</dbReference>
<keyword evidence="11" id="KW-1278">Translocase</keyword>
<dbReference type="SUPFAM" id="SSF52540">
    <property type="entry name" value="P-loop containing nucleoside triphosphate hydrolases"/>
    <property type="match status" value="1"/>
</dbReference>
<keyword evidence="8 18" id="KW-0547">Nucleotide-binding</keyword>
<dbReference type="InterPro" id="IPR013783">
    <property type="entry name" value="Ig-like_fold"/>
</dbReference>
<dbReference type="SUPFAM" id="SSF51445">
    <property type="entry name" value="(Trans)glycosidases"/>
    <property type="match status" value="1"/>
</dbReference>
<keyword evidence="15 18" id="KW-0139">CF(1)</keyword>
<dbReference type="FunFam" id="2.60.40.10:FF:000250">
    <property type="entry name" value="1,4-alpha-glucan-branching enzyme, chloroplastic/amyloplastic"/>
    <property type="match status" value="1"/>
</dbReference>
<evidence type="ECO:0000256" key="15">
    <source>
        <dbReference type="ARBA" id="ARBA00023196"/>
    </source>
</evidence>
<evidence type="ECO:0000256" key="2">
    <source>
        <dbReference type="ARBA" id="ARBA00004370"/>
    </source>
</evidence>